<evidence type="ECO:0000313" key="2">
    <source>
        <dbReference type="Proteomes" id="UP000798662"/>
    </source>
</evidence>
<evidence type="ECO:0000313" key="1">
    <source>
        <dbReference type="EMBL" id="KAK1866553.1"/>
    </source>
</evidence>
<dbReference type="Proteomes" id="UP000798662">
    <property type="component" value="Chromosome 2"/>
</dbReference>
<reference evidence="1" key="1">
    <citation type="submission" date="2019-11" db="EMBL/GenBank/DDBJ databases">
        <title>Nori genome reveals adaptations in red seaweeds to the harsh intertidal environment.</title>
        <authorList>
            <person name="Wang D."/>
            <person name="Mao Y."/>
        </authorList>
    </citation>
    <scope>NUCLEOTIDE SEQUENCE</scope>
    <source>
        <tissue evidence="1">Gametophyte</tissue>
    </source>
</reference>
<keyword evidence="2" id="KW-1185">Reference proteome</keyword>
<sequence>MTITAAATAAPPTSAAASAAAAAAAVAFAAPPAAATATVAAAAATRTTSGVRIRVAAVAAAAAAAAAPAPPPSVAVWCGPRLTTGGGGPSRFAAPAGAAGHRWPPPLPGTPRHRRHWRSSSSSSSSSSNSNSSNNNSNSSNNNGNSSASDSTIACGSVVLGRRGGSPSRPPPYAAAAGASMATMGARESPPPLPSAPTLQRGESVRLPGLVATDIRFTAPLDYFGTPGLPRALAGSGLTIFAREVVLSHKAPSRASLPAVLYLQGGPGYEGPRPADASGFVKRLAEEFRVILLDQYVEGGAEGWRGGAVGVVSGARAVRSGASRTLSALGVGEAEWSGVRVLCKRVLGRWWGRISLARLTDTAAADTRAFLLLLSVLLLSSPLRNPPCPLCSLPLFVDRRGTGLSSAVTVESLADISDDPEEQAAYLRCLRADSIIRDAELLRASLLGTTTQWTILGQSFGGFCCLSYLSFFPNSLSAVLITGGLSPAHLPGCSADQVYQRLLPRVIRQMDAYYEAFPADEAVVRDVVLHLDSLPERYAPLPSGSHLTVAAFQSAGLSCLGFAGGFARLHYLLERVFEPSKRPERGALAGGGGDPNGSADDASSVRLSSYFLSSIDGLLLPSINPLYALLHESIYCDGGDQAPSWSAERVRSSMPKFNAVTRARSGQRVYLTGEQVYPSSFQDVAGLQAAAGAADALARWRDWTPLYDLPTLRTNTVPVAAAVYLNDMFVDFELSREVADVVAGVKIWVTSEYAHSGLREHPTRVLDRLFGLLRGKVTLES</sequence>
<accession>A0ACC3C9V5</accession>
<protein>
    <submittedName>
        <fullName evidence="1">Uncharacterized protein</fullName>
    </submittedName>
</protein>
<comment type="caution">
    <text evidence="1">The sequence shown here is derived from an EMBL/GenBank/DDBJ whole genome shotgun (WGS) entry which is preliminary data.</text>
</comment>
<gene>
    <name evidence="1" type="ORF">I4F81_009069</name>
</gene>
<organism evidence="1 2">
    <name type="scientific">Pyropia yezoensis</name>
    <name type="common">Susabi-nori</name>
    <name type="synonym">Porphyra yezoensis</name>
    <dbReference type="NCBI Taxonomy" id="2788"/>
    <lineage>
        <taxon>Eukaryota</taxon>
        <taxon>Rhodophyta</taxon>
        <taxon>Bangiophyceae</taxon>
        <taxon>Bangiales</taxon>
        <taxon>Bangiaceae</taxon>
        <taxon>Pyropia</taxon>
    </lineage>
</organism>
<dbReference type="EMBL" id="CM020619">
    <property type="protein sequence ID" value="KAK1866553.1"/>
    <property type="molecule type" value="Genomic_DNA"/>
</dbReference>
<name>A0ACC3C9V5_PYRYE</name>
<proteinExistence type="predicted"/>